<reference evidence="3" key="1">
    <citation type="journal article" date="2010" name="Nat. Biotechnol.">
        <title>Draft genome sequence of the oilseed species Ricinus communis.</title>
        <authorList>
            <person name="Chan A.P."/>
            <person name="Crabtree J."/>
            <person name="Zhao Q."/>
            <person name="Lorenzi H."/>
            <person name="Orvis J."/>
            <person name="Puiu D."/>
            <person name="Melake-Berhan A."/>
            <person name="Jones K.M."/>
            <person name="Redman J."/>
            <person name="Chen G."/>
            <person name="Cahoon E.B."/>
            <person name="Gedil M."/>
            <person name="Stanke M."/>
            <person name="Haas B.J."/>
            <person name="Wortman J.R."/>
            <person name="Fraser-Liggett C.M."/>
            <person name="Ravel J."/>
            <person name="Rabinowicz P.D."/>
        </authorList>
    </citation>
    <scope>NUCLEOTIDE SEQUENCE [LARGE SCALE GENOMIC DNA]</scope>
    <source>
        <strain evidence="3">cv. Hale</strain>
    </source>
</reference>
<proteinExistence type="predicted"/>
<feature type="compositionally biased region" description="Polar residues" evidence="1">
    <location>
        <begin position="64"/>
        <end position="77"/>
    </location>
</feature>
<keyword evidence="3" id="KW-1185">Reference proteome</keyword>
<protein>
    <submittedName>
        <fullName evidence="2">Uncharacterized protein</fullName>
    </submittedName>
</protein>
<dbReference type="AlphaFoldDB" id="B9RL25"/>
<feature type="compositionally biased region" description="Basic and acidic residues" evidence="1">
    <location>
        <begin position="54"/>
        <end position="63"/>
    </location>
</feature>
<evidence type="ECO:0000313" key="3">
    <source>
        <dbReference type="Proteomes" id="UP000008311"/>
    </source>
</evidence>
<dbReference type="STRING" id="3988.B9RL25"/>
<dbReference type="EMBL" id="EQ973786">
    <property type="protein sequence ID" value="EEF47940.1"/>
    <property type="molecule type" value="Genomic_DNA"/>
</dbReference>
<dbReference type="Proteomes" id="UP000008311">
    <property type="component" value="Unassembled WGS sequence"/>
</dbReference>
<sequence>MAKNFQSKATEKCNERPPNYVERYYSYRLKETLAKQAELGVEVAEIPSRYLSDSEKQVKDTLTNKDSTNGSSFSNTKPTLRQKLLSAEGKGAFLSECLQASSTFTCEQFFSSNKLWNFTKPVF</sequence>
<dbReference type="InParanoid" id="B9RL25"/>
<name>B9RL25_RICCO</name>
<evidence type="ECO:0000256" key="1">
    <source>
        <dbReference type="SAM" id="MobiDB-lite"/>
    </source>
</evidence>
<gene>
    <name evidence="2" type="ORF">RCOM_0943140</name>
</gene>
<evidence type="ECO:0000313" key="2">
    <source>
        <dbReference type="EMBL" id="EEF47940.1"/>
    </source>
</evidence>
<accession>B9RL25</accession>
<organism evidence="2 3">
    <name type="scientific">Ricinus communis</name>
    <name type="common">Castor bean</name>
    <dbReference type="NCBI Taxonomy" id="3988"/>
    <lineage>
        <taxon>Eukaryota</taxon>
        <taxon>Viridiplantae</taxon>
        <taxon>Streptophyta</taxon>
        <taxon>Embryophyta</taxon>
        <taxon>Tracheophyta</taxon>
        <taxon>Spermatophyta</taxon>
        <taxon>Magnoliopsida</taxon>
        <taxon>eudicotyledons</taxon>
        <taxon>Gunneridae</taxon>
        <taxon>Pentapetalae</taxon>
        <taxon>rosids</taxon>
        <taxon>fabids</taxon>
        <taxon>Malpighiales</taxon>
        <taxon>Euphorbiaceae</taxon>
        <taxon>Acalyphoideae</taxon>
        <taxon>Acalypheae</taxon>
        <taxon>Ricinus</taxon>
    </lineage>
</organism>
<feature type="region of interest" description="Disordered" evidence="1">
    <location>
        <begin position="54"/>
        <end position="77"/>
    </location>
</feature>